<dbReference type="GO" id="GO:0005840">
    <property type="term" value="C:ribosome"/>
    <property type="evidence" value="ECO:0007669"/>
    <property type="project" value="UniProtKB-KW"/>
</dbReference>
<keyword evidence="16" id="KW-1185">Reference proteome</keyword>
<dbReference type="PANTHER" id="PTHR31761:SF1">
    <property type="entry name" value="LARGE RIBOSOMAL SUBUNIT PROTEIN ML64"/>
    <property type="match status" value="1"/>
</dbReference>
<evidence type="ECO:0000313" key="16">
    <source>
        <dbReference type="Proteomes" id="UP000215902"/>
    </source>
</evidence>
<dbReference type="GO" id="GO:0005739">
    <property type="term" value="C:mitochondrion"/>
    <property type="evidence" value="ECO:0007669"/>
    <property type="project" value="UniProtKB-SubCell"/>
</dbReference>
<name>A0A267F0P3_9PLAT</name>
<comment type="caution">
    <text evidence="15">The sequence shown here is derived from an EMBL/GenBank/DDBJ whole genome shotgun (WGS) entry which is preliminary data.</text>
</comment>
<protein>
    <recommendedName>
        <fullName evidence="11">Large ribosomal subunit protein mL64</fullName>
    </recommendedName>
    <alternativeName>
        <fullName evidence="10">39S ribosomal protein L59, mitochondrial</fullName>
    </alternativeName>
    <alternativeName>
        <fullName evidence="12">Growth arrest and DNA damage-inducible proteins-interacting protein 1</fullName>
    </alternativeName>
</protein>
<organism evidence="15 16">
    <name type="scientific">Macrostomum lignano</name>
    <dbReference type="NCBI Taxonomy" id="282301"/>
    <lineage>
        <taxon>Eukaryota</taxon>
        <taxon>Metazoa</taxon>
        <taxon>Spiralia</taxon>
        <taxon>Lophotrochozoa</taxon>
        <taxon>Platyhelminthes</taxon>
        <taxon>Rhabditophora</taxon>
        <taxon>Macrostomorpha</taxon>
        <taxon>Macrostomida</taxon>
        <taxon>Macrostomidae</taxon>
        <taxon>Macrostomum</taxon>
    </lineage>
</organism>
<keyword evidence="6" id="KW-0496">Mitochondrion</keyword>
<dbReference type="Pfam" id="PF10147">
    <property type="entry name" value="CR6_interact"/>
    <property type="match status" value="1"/>
</dbReference>
<feature type="region of interest" description="Disordered" evidence="14">
    <location>
        <begin position="254"/>
        <end position="300"/>
    </location>
</feature>
<proteinExistence type="inferred from homology"/>
<evidence type="ECO:0000313" key="15">
    <source>
        <dbReference type="EMBL" id="PAA66659.1"/>
    </source>
</evidence>
<feature type="compositionally biased region" description="Basic and acidic residues" evidence="14">
    <location>
        <begin position="274"/>
        <end position="300"/>
    </location>
</feature>
<dbReference type="Proteomes" id="UP000215902">
    <property type="component" value="Unassembled WGS sequence"/>
</dbReference>
<feature type="compositionally biased region" description="Basic and acidic residues" evidence="14">
    <location>
        <begin position="254"/>
        <end position="264"/>
    </location>
</feature>
<evidence type="ECO:0000256" key="12">
    <source>
        <dbReference type="ARBA" id="ARBA00035485"/>
    </source>
</evidence>
<dbReference type="PANTHER" id="PTHR31761">
    <property type="entry name" value="GROWTH ARREST AND DNA DAMAGE-INDUCIBLE PROTEINS-INTERACTING PROTEIN 1 GADD45GIP1"/>
    <property type="match status" value="1"/>
</dbReference>
<comment type="subcellular location">
    <subcellularLocation>
        <location evidence="2">Mitochondrion</location>
    </subcellularLocation>
    <subcellularLocation>
        <location evidence="1">Nucleus</location>
    </subcellularLocation>
</comment>
<dbReference type="InterPro" id="IPR018472">
    <property type="entry name" value="Ribosomal_mL64"/>
</dbReference>
<dbReference type="GO" id="GO:0005634">
    <property type="term" value="C:nucleus"/>
    <property type="evidence" value="ECO:0007669"/>
    <property type="project" value="UniProtKB-SubCell"/>
</dbReference>
<dbReference type="AlphaFoldDB" id="A0A267F0P3"/>
<evidence type="ECO:0000256" key="10">
    <source>
        <dbReference type="ARBA" id="ARBA00030700"/>
    </source>
</evidence>
<feature type="non-terminal residue" evidence="15">
    <location>
        <position position="1"/>
    </location>
</feature>
<dbReference type="GO" id="GO:1990904">
    <property type="term" value="C:ribonucleoprotein complex"/>
    <property type="evidence" value="ECO:0007669"/>
    <property type="project" value="UniProtKB-KW"/>
</dbReference>
<evidence type="ECO:0000256" key="13">
    <source>
        <dbReference type="ARBA" id="ARBA00060144"/>
    </source>
</evidence>
<accession>A0A267F0P3</accession>
<sequence>LSSLQAKLGGLLKHGAVRSRCPRRGLAYKHVAARWHRPHSLVDDFNLRRRQPDIHDQWMSERRERLKQLDEAVEFGEVEPAAAAAESAALVADISGLPRRLRRRLNGSAESGFPPPANALEAGRDYQRACIGRFGAAATGLEPSACWPEPDQLAEATARDRWLEGDLDGSGLAGMLSRRAEAAEERRRRLAELDARIDAGLARMPEELAKFEARQARARQAKEEAAAAKLAELEEARDHFGFRVDAQDDKFIRLKEARSEEAKKEKKAKKKAEKKAEMEGRLVERVREQQQKQQSEKQGD</sequence>
<keyword evidence="9" id="KW-0131">Cell cycle</keyword>
<comment type="function">
    <text evidence="13">Acts as a negative regulator of G1 to S cell cycle phase progression by inhibiting cyclin-dependent kinases. Inhibitory effects are additive with GADD45 proteins but also occur in the absence of GADD45 proteins. Acts as a repressor of the orphan nuclear receptor NR4A1 by inhibiting AB domain-mediated transcriptional activity. May be involved in the hormone-mediated regulation of NR4A1 transcriptional activity. May play a role in mitochondrial protein synthesis.</text>
</comment>
<evidence type="ECO:0000256" key="14">
    <source>
        <dbReference type="SAM" id="MobiDB-lite"/>
    </source>
</evidence>
<evidence type="ECO:0000256" key="6">
    <source>
        <dbReference type="ARBA" id="ARBA00023128"/>
    </source>
</evidence>
<dbReference type="EMBL" id="NIVC01001543">
    <property type="protein sequence ID" value="PAA66659.1"/>
    <property type="molecule type" value="Genomic_DNA"/>
</dbReference>
<reference evidence="15 16" key="1">
    <citation type="submission" date="2017-06" db="EMBL/GenBank/DDBJ databases">
        <title>A platform for efficient transgenesis in Macrostomum lignano, a flatworm model organism for stem cell research.</title>
        <authorList>
            <person name="Berezikov E."/>
        </authorList>
    </citation>
    <scope>NUCLEOTIDE SEQUENCE [LARGE SCALE GENOMIC DNA]</scope>
    <source>
        <strain evidence="15">DV1</strain>
        <tissue evidence="15">Whole organism</tissue>
    </source>
</reference>
<dbReference type="Gene3D" id="6.10.280.120">
    <property type="entry name" value="Growth arrest and DNA-damage-inducible proteins-interacting protein 1"/>
    <property type="match status" value="1"/>
</dbReference>
<evidence type="ECO:0000256" key="5">
    <source>
        <dbReference type="ARBA" id="ARBA00023054"/>
    </source>
</evidence>
<evidence type="ECO:0000256" key="2">
    <source>
        <dbReference type="ARBA" id="ARBA00004173"/>
    </source>
</evidence>
<evidence type="ECO:0000256" key="1">
    <source>
        <dbReference type="ARBA" id="ARBA00004123"/>
    </source>
</evidence>
<evidence type="ECO:0000256" key="11">
    <source>
        <dbReference type="ARBA" id="ARBA00035184"/>
    </source>
</evidence>
<gene>
    <name evidence="15" type="ORF">BOX15_Mlig005219g2</name>
</gene>
<keyword evidence="8" id="KW-0687">Ribonucleoprotein</keyword>
<dbReference type="InterPro" id="IPR043035">
    <property type="entry name" value="Ribosomal_mL64_sf"/>
</dbReference>
<evidence type="ECO:0000256" key="7">
    <source>
        <dbReference type="ARBA" id="ARBA00023242"/>
    </source>
</evidence>
<evidence type="ECO:0000256" key="9">
    <source>
        <dbReference type="ARBA" id="ARBA00023306"/>
    </source>
</evidence>
<dbReference type="STRING" id="282301.A0A267F0P3"/>
<comment type="similarity">
    <text evidence="3">Belongs to the mitochondrion-specific ribosomal protein mL64 family.</text>
</comment>
<evidence type="ECO:0000256" key="3">
    <source>
        <dbReference type="ARBA" id="ARBA00005421"/>
    </source>
</evidence>
<evidence type="ECO:0000256" key="8">
    <source>
        <dbReference type="ARBA" id="ARBA00023274"/>
    </source>
</evidence>
<keyword evidence="5" id="KW-0175">Coiled coil</keyword>
<evidence type="ECO:0000256" key="4">
    <source>
        <dbReference type="ARBA" id="ARBA00022980"/>
    </source>
</evidence>
<keyword evidence="4" id="KW-0689">Ribosomal protein</keyword>
<keyword evidence="7" id="KW-0539">Nucleus</keyword>